<evidence type="ECO:0000313" key="1">
    <source>
        <dbReference type="EMBL" id="PKC55751.1"/>
    </source>
</evidence>
<dbReference type="EMBL" id="LLXH01002438">
    <property type="protein sequence ID" value="PKC55751.1"/>
    <property type="molecule type" value="Genomic_DNA"/>
</dbReference>
<dbReference type="InterPro" id="IPR027417">
    <property type="entry name" value="P-loop_NTPase"/>
</dbReference>
<reference evidence="1 2" key="1">
    <citation type="submission" date="2017-10" db="EMBL/GenBank/DDBJ databases">
        <title>Extensive intraspecific genome diversity in a model arbuscular mycorrhizal fungus.</title>
        <authorList>
            <person name="Chen E.C.H."/>
            <person name="Morin E."/>
            <person name="Baudet D."/>
            <person name="Noel J."/>
            <person name="Ndikumana S."/>
            <person name="Charron P."/>
            <person name="St-Onge C."/>
            <person name="Giorgi J."/>
            <person name="Grigoriev I.V."/>
            <person name="Roux C."/>
            <person name="Martin F.M."/>
            <person name="Corradi N."/>
        </authorList>
    </citation>
    <scope>NUCLEOTIDE SEQUENCE [LARGE SCALE GENOMIC DNA]</scope>
    <source>
        <strain evidence="1 2">A1</strain>
    </source>
</reference>
<dbReference type="AlphaFoldDB" id="A0A2N0QXH7"/>
<name>A0A2N0QXH7_9GLOM</name>
<evidence type="ECO:0000313" key="2">
    <source>
        <dbReference type="Proteomes" id="UP000232688"/>
    </source>
</evidence>
<dbReference type="Gene3D" id="3.40.50.300">
    <property type="entry name" value="P-loop containing nucleotide triphosphate hydrolases"/>
    <property type="match status" value="1"/>
</dbReference>
<gene>
    <name evidence="1" type="ORF">RhiirA1_429426</name>
</gene>
<reference evidence="1 2" key="2">
    <citation type="submission" date="2017-10" db="EMBL/GenBank/DDBJ databases">
        <title>Genome analyses suggest a sexual origin of heterokaryosis in a supposedly ancient asexual fungus.</title>
        <authorList>
            <person name="Corradi N."/>
            <person name="Sedzielewska K."/>
            <person name="Noel J."/>
            <person name="Charron P."/>
            <person name="Farinelli L."/>
            <person name="Marton T."/>
            <person name="Kruger M."/>
            <person name="Pelin A."/>
            <person name="Brachmann A."/>
            <person name="Corradi N."/>
        </authorList>
    </citation>
    <scope>NUCLEOTIDE SEQUENCE [LARGE SCALE GENOMIC DNA]</scope>
    <source>
        <strain evidence="1 2">A1</strain>
    </source>
</reference>
<proteinExistence type="predicted"/>
<comment type="caution">
    <text evidence="1">The sequence shown here is derived from an EMBL/GenBank/DDBJ whole genome shotgun (WGS) entry which is preliminary data.</text>
</comment>
<dbReference type="Proteomes" id="UP000232688">
    <property type="component" value="Unassembled WGS sequence"/>
</dbReference>
<sequence length="77" mass="9033">MSLVNTKECIYVALDFEGLRSLERTPQEDMFLTLFNTVVSNLILYKNQYTINRDASKMFQKFQDGVKLFESDPNIFL</sequence>
<accession>A0A2N0QXH7</accession>
<dbReference type="VEuPathDB" id="FungiDB:RhiirA1_429426"/>
<protein>
    <submittedName>
        <fullName evidence="1">Uncharacterized protein</fullName>
    </submittedName>
</protein>
<organism evidence="1 2">
    <name type="scientific">Rhizophagus irregularis</name>
    <dbReference type="NCBI Taxonomy" id="588596"/>
    <lineage>
        <taxon>Eukaryota</taxon>
        <taxon>Fungi</taxon>
        <taxon>Fungi incertae sedis</taxon>
        <taxon>Mucoromycota</taxon>
        <taxon>Glomeromycotina</taxon>
        <taxon>Glomeromycetes</taxon>
        <taxon>Glomerales</taxon>
        <taxon>Glomeraceae</taxon>
        <taxon>Rhizophagus</taxon>
    </lineage>
</organism>